<dbReference type="Proteomes" id="UP000712600">
    <property type="component" value="Unassembled WGS sequence"/>
</dbReference>
<reference evidence="1" key="1">
    <citation type="submission" date="2019-12" db="EMBL/GenBank/DDBJ databases">
        <title>Genome sequencing and annotation of Brassica cretica.</title>
        <authorList>
            <person name="Studholme D.J."/>
            <person name="Sarris P."/>
        </authorList>
    </citation>
    <scope>NUCLEOTIDE SEQUENCE</scope>
    <source>
        <strain evidence="1">PFS-109/04</strain>
        <tissue evidence="1">Leaf</tissue>
    </source>
</reference>
<comment type="caution">
    <text evidence="1">The sequence shown here is derived from an EMBL/GenBank/DDBJ whole genome shotgun (WGS) entry which is preliminary data.</text>
</comment>
<sequence length="122" mass="13429">MATSFVFIVDWKAGRCNNVVEVRLLRFWEACNDKVDKPPKQSIYCIRPLPFPESSMNVSFVQSQTLGSNGLGDNIHRATSLTSTLSLGHTHNANEPYVDPVAIHPLRLLPPSSNASKKAHSG</sequence>
<organism evidence="1 2">
    <name type="scientific">Brassica cretica</name>
    <name type="common">Mustard</name>
    <dbReference type="NCBI Taxonomy" id="69181"/>
    <lineage>
        <taxon>Eukaryota</taxon>
        <taxon>Viridiplantae</taxon>
        <taxon>Streptophyta</taxon>
        <taxon>Embryophyta</taxon>
        <taxon>Tracheophyta</taxon>
        <taxon>Spermatophyta</taxon>
        <taxon>Magnoliopsida</taxon>
        <taxon>eudicotyledons</taxon>
        <taxon>Gunneridae</taxon>
        <taxon>Pentapetalae</taxon>
        <taxon>rosids</taxon>
        <taxon>malvids</taxon>
        <taxon>Brassicales</taxon>
        <taxon>Brassicaceae</taxon>
        <taxon>Brassiceae</taxon>
        <taxon>Brassica</taxon>
    </lineage>
</organism>
<evidence type="ECO:0000313" key="2">
    <source>
        <dbReference type="Proteomes" id="UP000712600"/>
    </source>
</evidence>
<name>A0A8S9NM09_BRACR</name>
<gene>
    <name evidence="1" type="ORF">F2Q69_00041898</name>
</gene>
<protein>
    <submittedName>
        <fullName evidence="1">Uncharacterized protein</fullName>
    </submittedName>
</protein>
<evidence type="ECO:0000313" key="1">
    <source>
        <dbReference type="EMBL" id="KAF3504575.1"/>
    </source>
</evidence>
<dbReference type="EMBL" id="QGKX02001621">
    <property type="protein sequence ID" value="KAF3504575.1"/>
    <property type="molecule type" value="Genomic_DNA"/>
</dbReference>
<dbReference type="AlphaFoldDB" id="A0A8S9NM09"/>
<proteinExistence type="predicted"/>
<accession>A0A8S9NM09</accession>